<feature type="transmembrane region" description="Helical" evidence="1">
    <location>
        <begin position="49"/>
        <end position="68"/>
    </location>
</feature>
<keyword evidence="1" id="KW-0472">Membrane</keyword>
<keyword evidence="1" id="KW-1133">Transmembrane helix</keyword>
<feature type="transmembrane region" description="Helical" evidence="1">
    <location>
        <begin position="21"/>
        <end position="43"/>
    </location>
</feature>
<sequence>MTQTPTFPGAERVRNQKATRVLVATYFTGLTAAVLLFIALLATSLDTNVFVVCYTAAMLVSAVAWTIIRGANDSKDRLPEAELDEYEREIFATWRNRAFRIFSALNPAGGFGFCVYAFFAGDTVDVTVLIAAGLYMIFTYLFVATLPMIGYAITFNRKED</sequence>
<evidence type="ECO:0000256" key="1">
    <source>
        <dbReference type="SAM" id="Phobius"/>
    </source>
</evidence>
<keyword evidence="1" id="KW-0812">Transmembrane</keyword>
<dbReference type="STRING" id="1161099.SAMN05444817_11262"/>
<evidence type="ECO:0000313" key="3">
    <source>
        <dbReference type="Proteomes" id="UP000186292"/>
    </source>
</evidence>
<protein>
    <submittedName>
        <fullName evidence="2">Uncharacterized protein</fullName>
    </submittedName>
</protein>
<gene>
    <name evidence="2" type="ORF">SAMN05444817_11262</name>
</gene>
<dbReference type="AlphaFoldDB" id="A0A1N7JZC5"/>
<dbReference type="Proteomes" id="UP000186292">
    <property type="component" value="Unassembled WGS sequence"/>
</dbReference>
<name>A0A1N7JZC5_9CORY</name>
<dbReference type="EMBL" id="FTOF01000012">
    <property type="protein sequence ID" value="SIS54668.1"/>
    <property type="molecule type" value="Genomic_DNA"/>
</dbReference>
<dbReference type="RefSeq" id="WP_076599769.1">
    <property type="nucleotide sequence ID" value="NZ_CP046976.1"/>
</dbReference>
<organism evidence="2 3">
    <name type="scientific">Corynebacterium appendicis CIP 107643</name>
    <dbReference type="NCBI Taxonomy" id="1161099"/>
    <lineage>
        <taxon>Bacteria</taxon>
        <taxon>Bacillati</taxon>
        <taxon>Actinomycetota</taxon>
        <taxon>Actinomycetes</taxon>
        <taxon>Mycobacteriales</taxon>
        <taxon>Corynebacteriaceae</taxon>
        <taxon>Corynebacterium</taxon>
    </lineage>
</organism>
<dbReference type="OrthoDB" id="4410589at2"/>
<evidence type="ECO:0000313" key="2">
    <source>
        <dbReference type="EMBL" id="SIS54668.1"/>
    </source>
</evidence>
<proteinExistence type="predicted"/>
<feature type="transmembrane region" description="Helical" evidence="1">
    <location>
        <begin position="98"/>
        <end position="120"/>
    </location>
</feature>
<reference evidence="3" key="1">
    <citation type="submission" date="2017-01" db="EMBL/GenBank/DDBJ databases">
        <authorList>
            <person name="Varghese N."/>
            <person name="Submissions S."/>
        </authorList>
    </citation>
    <scope>NUCLEOTIDE SEQUENCE [LARGE SCALE GENOMIC DNA]</scope>
    <source>
        <strain evidence="3">DSM 44531</strain>
    </source>
</reference>
<feature type="transmembrane region" description="Helical" evidence="1">
    <location>
        <begin position="126"/>
        <end position="153"/>
    </location>
</feature>
<keyword evidence="3" id="KW-1185">Reference proteome</keyword>
<accession>A0A1N7JZC5</accession>